<protein>
    <submittedName>
        <fullName evidence="5">HTH-type transcriptional regulator DegA</fullName>
    </submittedName>
</protein>
<dbReference type="InterPro" id="IPR010982">
    <property type="entry name" value="Lambda_DNA-bd_dom_sf"/>
</dbReference>
<dbReference type="Gene3D" id="1.10.260.40">
    <property type="entry name" value="lambda repressor-like DNA-binding domains"/>
    <property type="match status" value="1"/>
</dbReference>
<evidence type="ECO:0000259" key="4">
    <source>
        <dbReference type="PROSITE" id="PS50932"/>
    </source>
</evidence>
<dbReference type="Pfam" id="PF13377">
    <property type="entry name" value="Peripla_BP_3"/>
    <property type="match status" value="1"/>
</dbReference>
<comment type="caution">
    <text evidence="5">The sequence shown here is derived from an EMBL/GenBank/DDBJ whole genome shotgun (WGS) entry which is preliminary data.</text>
</comment>
<dbReference type="InterPro" id="IPR000843">
    <property type="entry name" value="HTH_LacI"/>
</dbReference>
<gene>
    <name evidence="5" type="ORF">GC106_27570</name>
</gene>
<keyword evidence="2" id="KW-0238">DNA-binding</keyword>
<feature type="domain" description="HTH lacI-type" evidence="4">
    <location>
        <begin position="9"/>
        <end position="64"/>
    </location>
</feature>
<dbReference type="PROSITE" id="PS00356">
    <property type="entry name" value="HTH_LACI_1"/>
    <property type="match status" value="1"/>
</dbReference>
<keyword evidence="1" id="KW-0805">Transcription regulation</keyword>
<dbReference type="PANTHER" id="PTHR30146:SF109">
    <property type="entry name" value="HTH-TYPE TRANSCRIPTIONAL REGULATOR GALS"/>
    <property type="match status" value="1"/>
</dbReference>
<dbReference type="CDD" id="cd01392">
    <property type="entry name" value="HTH_LacI"/>
    <property type="match status" value="1"/>
</dbReference>
<reference evidence="5 6" key="1">
    <citation type="submission" date="2020-01" db="EMBL/GenBank/DDBJ databases">
        <title>Kibdelosporangium persica a novel Actinomycetes from a hot desert in Iran.</title>
        <authorList>
            <person name="Safaei N."/>
            <person name="Zaburannyi N."/>
            <person name="Mueller R."/>
            <person name="Wink J."/>
        </authorList>
    </citation>
    <scope>NUCLEOTIDE SEQUENCE [LARGE SCALE GENOMIC DNA]</scope>
    <source>
        <strain evidence="5 6">4NS15</strain>
    </source>
</reference>
<evidence type="ECO:0000256" key="1">
    <source>
        <dbReference type="ARBA" id="ARBA00023015"/>
    </source>
</evidence>
<dbReference type="InterPro" id="IPR046335">
    <property type="entry name" value="LacI/GalR-like_sensor"/>
</dbReference>
<accession>A0ABX2F2K7</accession>
<keyword evidence="3" id="KW-0804">Transcription</keyword>
<dbReference type="SMART" id="SM00354">
    <property type="entry name" value="HTH_LACI"/>
    <property type="match status" value="1"/>
</dbReference>
<dbReference type="PROSITE" id="PS50932">
    <property type="entry name" value="HTH_LACI_2"/>
    <property type="match status" value="1"/>
</dbReference>
<evidence type="ECO:0000256" key="2">
    <source>
        <dbReference type="ARBA" id="ARBA00023125"/>
    </source>
</evidence>
<organism evidence="5 6">
    <name type="scientific">Kibdelosporangium persicum</name>
    <dbReference type="NCBI Taxonomy" id="2698649"/>
    <lineage>
        <taxon>Bacteria</taxon>
        <taxon>Bacillati</taxon>
        <taxon>Actinomycetota</taxon>
        <taxon>Actinomycetes</taxon>
        <taxon>Pseudonocardiales</taxon>
        <taxon>Pseudonocardiaceae</taxon>
        <taxon>Kibdelosporangium</taxon>
    </lineage>
</organism>
<dbReference type="SUPFAM" id="SSF53822">
    <property type="entry name" value="Periplasmic binding protein-like I"/>
    <property type="match status" value="1"/>
</dbReference>
<sequence length="345" mass="35752">MEQRVDPSPTLQDVAKEAGVSVATASRVLNGSSRTVGKDNVERVLRAAGKLGYAPNLSAQATARGSTKTVALVVSDIADPYFSTLAAGVLEGAEAAGLIVTMAVADRSAERECRIVATLRGYRPHVIIVAGSRLDGPRDALVEELRAYVAAGGRAAVISQPGLPFPTVAIDNAGAAKDLALALADEGYRRFAVIRGPAGLHTSRDRCDGFLAGLRQAGIEVCRVLDTEFTEDGGYAAASRLIAAGLDDVELLFAVTDAMAIGAMRAVRDAGLVPGHDIAVAGFDDIGPATDVSPALTTVRVPLHEMGKRAMDLALSGADPAEVQWMPTQPVLRTSTPTSTPDSVS</sequence>
<dbReference type="Proteomes" id="UP000763557">
    <property type="component" value="Unassembled WGS sequence"/>
</dbReference>
<evidence type="ECO:0000313" key="5">
    <source>
        <dbReference type="EMBL" id="NRN65546.1"/>
    </source>
</evidence>
<dbReference type="SUPFAM" id="SSF47413">
    <property type="entry name" value="lambda repressor-like DNA-binding domains"/>
    <property type="match status" value="1"/>
</dbReference>
<dbReference type="Gene3D" id="3.40.50.2300">
    <property type="match status" value="2"/>
</dbReference>
<dbReference type="EMBL" id="JAAATY010000006">
    <property type="protein sequence ID" value="NRN65546.1"/>
    <property type="molecule type" value="Genomic_DNA"/>
</dbReference>
<evidence type="ECO:0000256" key="3">
    <source>
        <dbReference type="ARBA" id="ARBA00023163"/>
    </source>
</evidence>
<dbReference type="InterPro" id="IPR028082">
    <property type="entry name" value="Peripla_BP_I"/>
</dbReference>
<evidence type="ECO:0000313" key="6">
    <source>
        <dbReference type="Proteomes" id="UP000763557"/>
    </source>
</evidence>
<dbReference type="PRINTS" id="PR00036">
    <property type="entry name" value="HTHLACI"/>
</dbReference>
<proteinExistence type="predicted"/>
<dbReference type="PANTHER" id="PTHR30146">
    <property type="entry name" value="LACI-RELATED TRANSCRIPTIONAL REPRESSOR"/>
    <property type="match status" value="1"/>
</dbReference>
<dbReference type="Pfam" id="PF00356">
    <property type="entry name" value="LacI"/>
    <property type="match status" value="1"/>
</dbReference>
<dbReference type="RefSeq" id="WP_173129702.1">
    <property type="nucleotide sequence ID" value="NZ_CBCSGW010000032.1"/>
</dbReference>
<dbReference type="CDD" id="cd06267">
    <property type="entry name" value="PBP1_LacI_sugar_binding-like"/>
    <property type="match status" value="1"/>
</dbReference>
<name>A0ABX2F2K7_9PSEU</name>
<keyword evidence="6" id="KW-1185">Reference proteome</keyword>